<dbReference type="InterPro" id="IPR050769">
    <property type="entry name" value="NAT_camello-type"/>
</dbReference>
<feature type="domain" description="N-acetyltransferase" evidence="2">
    <location>
        <begin position="1"/>
        <end position="150"/>
    </location>
</feature>
<evidence type="ECO:0000259" key="2">
    <source>
        <dbReference type="PROSITE" id="PS51186"/>
    </source>
</evidence>
<dbReference type="InterPro" id="IPR000182">
    <property type="entry name" value="GNAT_dom"/>
</dbReference>
<comment type="caution">
    <text evidence="3">The sequence shown here is derived from an EMBL/GenBank/DDBJ whole genome shotgun (WGS) entry which is preliminary data.</text>
</comment>
<dbReference type="GO" id="GO:0008080">
    <property type="term" value="F:N-acetyltransferase activity"/>
    <property type="evidence" value="ECO:0007669"/>
    <property type="project" value="InterPro"/>
</dbReference>
<gene>
    <name evidence="3" type="ORF">ATL39_1786</name>
</gene>
<dbReference type="Pfam" id="PF00583">
    <property type="entry name" value="Acetyltransf_1"/>
    <property type="match status" value="1"/>
</dbReference>
<evidence type="ECO:0000313" key="3">
    <source>
        <dbReference type="EMBL" id="RKD73491.1"/>
    </source>
</evidence>
<accession>A0A419V4X2</accession>
<dbReference type="Proteomes" id="UP000285120">
    <property type="component" value="Unassembled WGS sequence"/>
</dbReference>
<name>A0A419V4X2_9BACL</name>
<dbReference type="SUPFAM" id="SSF55729">
    <property type="entry name" value="Acyl-CoA N-acyltransferases (Nat)"/>
    <property type="match status" value="1"/>
</dbReference>
<reference evidence="3 4" key="1">
    <citation type="submission" date="2018-09" db="EMBL/GenBank/DDBJ databases">
        <title>Genomic Encyclopedia of Archaeal and Bacterial Type Strains, Phase II (KMG-II): from individual species to whole genera.</title>
        <authorList>
            <person name="Goeker M."/>
        </authorList>
    </citation>
    <scope>NUCLEOTIDE SEQUENCE [LARGE SCALE GENOMIC DNA]</scope>
    <source>
        <strain evidence="3 4">DSM 17008</strain>
    </source>
</reference>
<dbReference type="PROSITE" id="PS51186">
    <property type="entry name" value="GNAT"/>
    <property type="match status" value="1"/>
</dbReference>
<dbReference type="AlphaFoldDB" id="A0A419V4X2"/>
<dbReference type="PANTHER" id="PTHR13947">
    <property type="entry name" value="GNAT FAMILY N-ACETYLTRANSFERASE"/>
    <property type="match status" value="1"/>
</dbReference>
<dbReference type="InterPro" id="IPR016181">
    <property type="entry name" value="Acyl_CoA_acyltransferase"/>
</dbReference>
<protein>
    <submittedName>
        <fullName evidence="3">Acetyltransferase (GNAT) family protein</fullName>
    </submittedName>
</protein>
<dbReference type="OrthoDB" id="46888at2"/>
<sequence>MIIPLNVEDADTAQRILELQRTAYRIEADMMETDDIPPMRDNESALKKCGESFYGYEHEGAVIGLVSYHLKEGMLELCRLVVSPSYFRKGIGRQLVEFVLREPSWDLATVCTGSVNEPALSLYKSEGFQEAEELEVSPGIILTRLEQTKAEAESIKKPS</sequence>
<evidence type="ECO:0000313" key="4">
    <source>
        <dbReference type="Proteomes" id="UP000285120"/>
    </source>
</evidence>
<dbReference type="RefSeq" id="WP_120192981.1">
    <property type="nucleotide sequence ID" value="NZ_RAPK01000008.1"/>
</dbReference>
<organism evidence="3 4">
    <name type="scientific">Sinobaca qinghaiensis</name>
    <dbReference type="NCBI Taxonomy" id="342944"/>
    <lineage>
        <taxon>Bacteria</taxon>
        <taxon>Bacillati</taxon>
        <taxon>Bacillota</taxon>
        <taxon>Bacilli</taxon>
        <taxon>Bacillales</taxon>
        <taxon>Sporolactobacillaceae</taxon>
        <taxon>Sinobaca</taxon>
    </lineage>
</organism>
<dbReference type="EMBL" id="RAPK01000008">
    <property type="protein sequence ID" value="RKD73491.1"/>
    <property type="molecule type" value="Genomic_DNA"/>
</dbReference>
<evidence type="ECO:0000256" key="1">
    <source>
        <dbReference type="ARBA" id="ARBA00022679"/>
    </source>
</evidence>
<keyword evidence="4" id="KW-1185">Reference proteome</keyword>
<keyword evidence="1 3" id="KW-0808">Transferase</keyword>
<proteinExistence type="predicted"/>
<dbReference type="CDD" id="cd04301">
    <property type="entry name" value="NAT_SF"/>
    <property type="match status" value="1"/>
</dbReference>
<dbReference type="PANTHER" id="PTHR13947:SF37">
    <property type="entry name" value="LD18367P"/>
    <property type="match status" value="1"/>
</dbReference>
<dbReference type="Gene3D" id="3.40.630.30">
    <property type="match status" value="1"/>
</dbReference>